<dbReference type="RefSeq" id="WP_095909207.1">
    <property type="nucleotide sequence ID" value="NZ_CP022386.1"/>
</dbReference>
<keyword evidence="2" id="KW-0813">Transport</keyword>
<evidence type="ECO:0000256" key="4">
    <source>
        <dbReference type="ARBA" id="ARBA00023010"/>
    </source>
</evidence>
<evidence type="ECO:0008006" key="7">
    <source>
        <dbReference type="Google" id="ProtNLM"/>
    </source>
</evidence>
<dbReference type="AlphaFoldDB" id="A0A250FP11"/>
<protein>
    <recommendedName>
        <fullName evidence="7">Preprotein translocase subunit SecB</fullName>
    </recommendedName>
</protein>
<dbReference type="SUPFAM" id="SSF54611">
    <property type="entry name" value="SecB-like"/>
    <property type="match status" value="1"/>
</dbReference>
<dbReference type="Gene3D" id="3.10.420.10">
    <property type="entry name" value="SecB-like"/>
    <property type="match status" value="1"/>
</dbReference>
<dbReference type="OrthoDB" id="983047at2"/>
<organism evidence="5 6">
    <name type="scientific">Capnocytophaga gingivalis</name>
    <dbReference type="NCBI Taxonomy" id="1017"/>
    <lineage>
        <taxon>Bacteria</taxon>
        <taxon>Pseudomonadati</taxon>
        <taxon>Bacteroidota</taxon>
        <taxon>Flavobacteriia</taxon>
        <taxon>Flavobacteriales</taxon>
        <taxon>Flavobacteriaceae</taxon>
        <taxon>Capnocytophaga</taxon>
    </lineage>
</organism>
<dbReference type="Pfam" id="PF02556">
    <property type="entry name" value="SecB"/>
    <property type="match status" value="1"/>
</dbReference>
<dbReference type="InterPro" id="IPR003708">
    <property type="entry name" value="SecB"/>
</dbReference>
<evidence type="ECO:0000313" key="5">
    <source>
        <dbReference type="EMBL" id="ATA85707.1"/>
    </source>
</evidence>
<name>A0A250FP11_9FLAO</name>
<dbReference type="Proteomes" id="UP000217250">
    <property type="component" value="Chromosome"/>
</dbReference>
<dbReference type="InterPro" id="IPR035958">
    <property type="entry name" value="SecB-like_sf"/>
</dbReference>
<dbReference type="KEGG" id="cgh:CGC50_00185"/>
<accession>A0A250FP11</accession>
<proteinExistence type="inferred from homology"/>
<evidence type="ECO:0000313" key="6">
    <source>
        <dbReference type="Proteomes" id="UP000217250"/>
    </source>
</evidence>
<evidence type="ECO:0000256" key="3">
    <source>
        <dbReference type="ARBA" id="ARBA00022927"/>
    </source>
</evidence>
<keyword evidence="3" id="KW-0653">Protein transport</keyword>
<sequence length="128" mass="14766">MKRQLKISLKETFVQNLSFKRKHSNEPTLETEVSISPYVNFDDEQEQVYMVMFDGKFENSLFDLSLQFVAVFGTEAPIDEEFKTSDLVEVNSLAIAFPFMRSFLSTFTINAGIPPFILPAYNFSKEKK</sequence>
<reference evidence="6" key="1">
    <citation type="submission" date="2017-06" db="EMBL/GenBank/DDBJ databases">
        <title>Capnocytophaga spp. assemblies.</title>
        <authorList>
            <person name="Gulvik C.A."/>
        </authorList>
    </citation>
    <scope>NUCLEOTIDE SEQUENCE [LARGE SCALE GENOMIC DNA]</scope>
    <source>
        <strain evidence="6">H1496</strain>
    </source>
</reference>
<dbReference type="GO" id="GO:0051082">
    <property type="term" value="F:unfolded protein binding"/>
    <property type="evidence" value="ECO:0007669"/>
    <property type="project" value="InterPro"/>
</dbReference>
<dbReference type="EMBL" id="CP022386">
    <property type="protein sequence ID" value="ATA85707.1"/>
    <property type="molecule type" value="Genomic_DNA"/>
</dbReference>
<evidence type="ECO:0000256" key="2">
    <source>
        <dbReference type="ARBA" id="ARBA00022448"/>
    </source>
</evidence>
<gene>
    <name evidence="5" type="ORF">CGC50_00185</name>
</gene>
<evidence type="ECO:0000256" key="1">
    <source>
        <dbReference type="ARBA" id="ARBA00009990"/>
    </source>
</evidence>
<keyword evidence="4" id="KW-0811">Translocation</keyword>
<comment type="similarity">
    <text evidence="1">Belongs to the SecB family.</text>
</comment>
<dbReference type="GeneID" id="84806984"/>
<dbReference type="GO" id="GO:0015031">
    <property type="term" value="P:protein transport"/>
    <property type="evidence" value="ECO:0007669"/>
    <property type="project" value="UniProtKB-KW"/>
</dbReference>
<dbReference type="GO" id="GO:0051262">
    <property type="term" value="P:protein tetramerization"/>
    <property type="evidence" value="ECO:0007669"/>
    <property type="project" value="InterPro"/>
</dbReference>